<dbReference type="PROSITE" id="PS51891">
    <property type="entry name" value="CENP_V_GFA"/>
    <property type="match status" value="1"/>
</dbReference>
<evidence type="ECO:0000256" key="2">
    <source>
        <dbReference type="ARBA" id="ARBA00022723"/>
    </source>
</evidence>
<accession>A0ABU0H3D7</accession>
<comment type="caution">
    <text evidence="6">The sequence shown here is derived from an EMBL/GenBank/DDBJ whole genome shotgun (WGS) entry which is preliminary data.</text>
</comment>
<name>A0ABU0H3D7_9HYPH</name>
<organism evidence="6 7">
    <name type="scientific">Kaistia dalseonensis</name>
    <dbReference type="NCBI Taxonomy" id="410840"/>
    <lineage>
        <taxon>Bacteria</taxon>
        <taxon>Pseudomonadati</taxon>
        <taxon>Pseudomonadota</taxon>
        <taxon>Alphaproteobacteria</taxon>
        <taxon>Hyphomicrobiales</taxon>
        <taxon>Kaistiaceae</taxon>
        <taxon>Kaistia</taxon>
    </lineage>
</organism>
<evidence type="ECO:0000313" key="6">
    <source>
        <dbReference type="EMBL" id="MDQ0436809.1"/>
    </source>
</evidence>
<dbReference type="PANTHER" id="PTHR33337:SF40">
    <property type="entry name" value="CENP-V_GFA DOMAIN-CONTAINING PROTEIN-RELATED"/>
    <property type="match status" value="1"/>
</dbReference>
<sequence>MANPSTHTGSCLCGAVTYAVAVELEPIVICHCTMCRRQTGHFLATTNAAAADLALSGAEHVRWYQSSEQAERGFCGTCGSVLFWRRRNGSDRVAIAMGGFDLPTGATIGRHIFVAEKGDYYEVEADAPQFEGDD</sequence>
<dbReference type="InterPro" id="IPR006913">
    <property type="entry name" value="CENP-V/GFA"/>
</dbReference>
<keyword evidence="7" id="KW-1185">Reference proteome</keyword>
<proteinExistence type="inferred from homology"/>
<keyword evidence="3" id="KW-0862">Zinc</keyword>
<dbReference type="PANTHER" id="PTHR33337">
    <property type="entry name" value="GFA DOMAIN-CONTAINING PROTEIN"/>
    <property type="match status" value="1"/>
</dbReference>
<keyword evidence="4" id="KW-0456">Lyase</keyword>
<reference evidence="6 7" key="1">
    <citation type="submission" date="2023-07" db="EMBL/GenBank/DDBJ databases">
        <title>Genomic Encyclopedia of Type Strains, Phase IV (KMG-IV): sequencing the most valuable type-strain genomes for metagenomic binning, comparative biology and taxonomic classification.</title>
        <authorList>
            <person name="Goeker M."/>
        </authorList>
    </citation>
    <scope>NUCLEOTIDE SEQUENCE [LARGE SCALE GENOMIC DNA]</scope>
    <source>
        <strain evidence="6 7">B6-8</strain>
    </source>
</reference>
<dbReference type="EMBL" id="JAUSVO010000001">
    <property type="protein sequence ID" value="MDQ0436809.1"/>
    <property type="molecule type" value="Genomic_DNA"/>
</dbReference>
<dbReference type="Pfam" id="PF04828">
    <property type="entry name" value="GFA"/>
    <property type="match status" value="1"/>
</dbReference>
<evidence type="ECO:0000256" key="3">
    <source>
        <dbReference type="ARBA" id="ARBA00022833"/>
    </source>
</evidence>
<protein>
    <recommendedName>
        <fullName evidence="5">CENP-V/GFA domain-containing protein</fullName>
    </recommendedName>
</protein>
<dbReference type="InterPro" id="IPR011057">
    <property type="entry name" value="Mss4-like_sf"/>
</dbReference>
<evidence type="ECO:0000256" key="4">
    <source>
        <dbReference type="ARBA" id="ARBA00023239"/>
    </source>
</evidence>
<evidence type="ECO:0000256" key="1">
    <source>
        <dbReference type="ARBA" id="ARBA00005495"/>
    </source>
</evidence>
<dbReference type="RefSeq" id="WP_266347693.1">
    <property type="nucleotide sequence ID" value="NZ_JAPKNG010000001.1"/>
</dbReference>
<evidence type="ECO:0000313" key="7">
    <source>
        <dbReference type="Proteomes" id="UP001241603"/>
    </source>
</evidence>
<dbReference type="Proteomes" id="UP001241603">
    <property type="component" value="Unassembled WGS sequence"/>
</dbReference>
<comment type="similarity">
    <text evidence="1">Belongs to the Gfa family.</text>
</comment>
<gene>
    <name evidence="6" type="ORF">QO014_001179</name>
</gene>
<feature type="domain" description="CENP-V/GFA" evidence="5">
    <location>
        <begin position="7"/>
        <end position="122"/>
    </location>
</feature>
<keyword evidence="2" id="KW-0479">Metal-binding</keyword>
<dbReference type="SUPFAM" id="SSF51316">
    <property type="entry name" value="Mss4-like"/>
    <property type="match status" value="1"/>
</dbReference>
<dbReference type="Gene3D" id="3.90.1590.10">
    <property type="entry name" value="glutathione-dependent formaldehyde- activating enzyme (gfa)"/>
    <property type="match status" value="1"/>
</dbReference>
<evidence type="ECO:0000259" key="5">
    <source>
        <dbReference type="PROSITE" id="PS51891"/>
    </source>
</evidence>